<dbReference type="PRINTS" id="PR00320">
    <property type="entry name" value="GPROTEINBRPT"/>
</dbReference>
<dbReference type="Proteomes" id="UP001199525">
    <property type="component" value="Unassembled WGS sequence"/>
</dbReference>
<dbReference type="InterPro" id="IPR049052">
    <property type="entry name" value="nSTAND1"/>
</dbReference>
<feature type="repeat" description="WD" evidence="3">
    <location>
        <begin position="1056"/>
        <end position="1090"/>
    </location>
</feature>
<dbReference type="SMART" id="SM00320">
    <property type="entry name" value="WD40"/>
    <property type="match status" value="7"/>
</dbReference>
<feature type="repeat" description="WD" evidence="3">
    <location>
        <begin position="818"/>
        <end position="849"/>
    </location>
</feature>
<accession>A0ABS8I2F9</accession>
<reference evidence="7 8" key="1">
    <citation type="journal article" date="2021" name="Microorganisms">
        <title>Genome Evolution of Filamentous Cyanobacterium Nostoc Species: From Facultative Symbiosis to Free Living.</title>
        <authorList>
            <person name="Huo D."/>
            <person name="Li H."/>
            <person name="Cai F."/>
            <person name="Guo X."/>
            <person name="Qiao Z."/>
            <person name="Wang W."/>
            <person name="Yu G."/>
            <person name="Li R."/>
        </authorList>
    </citation>
    <scope>NUCLEOTIDE SEQUENCE [LARGE SCALE GENOMIC DNA]</scope>
    <source>
        <strain evidence="7 8">CHAB 5714</strain>
    </source>
</reference>
<keyword evidence="1 3" id="KW-0853">WD repeat</keyword>
<dbReference type="InterPro" id="IPR027417">
    <property type="entry name" value="P-loop_NTPase"/>
</dbReference>
<name>A0ABS8I2F9_9NOSO</name>
<keyword evidence="2" id="KW-0677">Repeat</keyword>
<dbReference type="Gene3D" id="3.40.50.1460">
    <property type="match status" value="1"/>
</dbReference>
<evidence type="ECO:0000256" key="1">
    <source>
        <dbReference type="ARBA" id="ARBA00022574"/>
    </source>
</evidence>
<evidence type="ECO:0000256" key="2">
    <source>
        <dbReference type="ARBA" id="ARBA00022737"/>
    </source>
</evidence>
<dbReference type="InterPro" id="IPR019775">
    <property type="entry name" value="WD40_repeat_CS"/>
</dbReference>
<dbReference type="RefSeq" id="WP_229482479.1">
    <property type="nucleotide sequence ID" value="NZ_JAIVFQ010000001.1"/>
</dbReference>
<dbReference type="InterPro" id="IPR001680">
    <property type="entry name" value="WD40_rpt"/>
</dbReference>
<keyword evidence="4" id="KW-0175">Coiled coil</keyword>
<feature type="domain" description="Peptidase C14 caspase" evidence="5">
    <location>
        <begin position="3"/>
        <end position="211"/>
    </location>
</feature>
<keyword evidence="8" id="KW-1185">Reference proteome</keyword>
<dbReference type="Gene3D" id="2.130.10.10">
    <property type="entry name" value="YVTN repeat-like/Quinoprotein amine dehydrogenase"/>
    <property type="match status" value="2"/>
</dbReference>
<feature type="repeat" description="WD" evidence="3">
    <location>
        <begin position="858"/>
        <end position="899"/>
    </location>
</feature>
<feature type="repeat" description="WD" evidence="3">
    <location>
        <begin position="902"/>
        <end position="933"/>
    </location>
</feature>
<dbReference type="PANTHER" id="PTHR22847:SF637">
    <property type="entry name" value="WD REPEAT DOMAIN 5B"/>
    <property type="match status" value="1"/>
</dbReference>
<dbReference type="Gene3D" id="3.40.50.300">
    <property type="entry name" value="P-loop containing nucleotide triphosphate hydrolases"/>
    <property type="match status" value="1"/>
</dbReference>
<dbReference type="Pfam" id="PF20703">
    <property type="entry name" value="nSTAND1"/>
    <property type="match status" value="1"/>
</dbReference>
<evidence type="ECO:0000259" key="5">
    <source>
        <dbReference type="Pfam" id="PF00656"/>
    </source>
</evidence>
<protein>
    <submittedName>
        <fullName evidence="7">Caspase family protein</fullName>
    </submittedName>
</protein>
<dbReference type="Pfam" id="PF00400">
    <property type="entry name" value="WD40"/>
    <property type="match status" value="6"/>
</dbReference>
<gene>
    <name evidence="7" type="ORF">LC586_00645</name>
</gene>
<dbReference type="EMBL" id="JAIVFQ010000001">
    <property type="protein sequence ID" value="MCC5597787.1"/>
    <property type="molecule type" value="Genomic_DNA"/>
</dbReference>
<dbReference type="PANTHER" id="PTHR22847">
    <property type="entry name" value="WD40 REPEAT PROTEIN"/>
    <property type="match status" value="1"/>
</dbReference>
<dbReference type="Pfam" id="PF00656">
    <property type="entry name" value="Peptidase_C14"/>
    <property type="match status" value="1"/>
</dbReference>
<dbReference type="CDD" id="cd00200">
    <property type="entry name" value="WD40"/>
    <property type="match status" value="1"/>
</dbReference>
<evidence type="ECO:0000256" key="4">
    <source>
        <dbReference type="SAM" id="Coils"/>
    </source>
</evidence>
<evidence type="ECO:0000256" key="3">
    <source>
        <dbReference type="PROSITE-ProRule" id="PRU00221"/>
    </source>
</evidence>
<dbReference type="SUPFAM" id="SSF52540">
    <property type="entry name" value="P-loop containing nucleoside triphosphate hydrolases"/>
    <property type="match status" value="1"/>
</dbReference>
<comment type="caution">
    <text evidence="7">The sequence shown here is derived from an EMBL/GenBank/DDBJ whole genome shotgun (WGS) entry which is preliminary data.</text>
</comment>
<dbReference type="InterPro" id="IPR011600">
    <property type="entry name" value="Pept_C14_caspase"/>
</dbReference>
<dbReference type="SUPFAM" id="SSF50978">
    <property type="entry name" value="WD40 repeat-like"/>
    <property type="match status" value="1"/>
</dbReference>
<feature type="coiled-coil region" evidence="4">
    <location>
        <begin position="679"/>
        <end position="726"/>
    </location>
</feature>
<evidence type="ECO:0000313" key="7">
    <source>
        <dbReference type="EMBL" id="MCC5597787.1"/>
    </source>
</evidence>
<feature type="domain" description="Novel STAND NTPase 1" evidence="6">
    <location>
        <begin position="273"/>
        <end position="644"/>
    </location>
</feature>
<dbReference type="PROSITE" id="PS00678">
    <property type="entry name" value="WD_REPEATS_1"/>
    <property type="match status" value="1"/>
</dbReference>
<proteinExistence type="predicted"/>
<dbReference type="InterPro" id="IPR020472">
    <property type="entry name" value="WD40_PAC1"/>
</dbReference>
<dbReference type="PROSITE" id="PS50082">
    <property type="entry name" value="WD_REPEATS_2"/>
    <property type="match status" value="6"/>
</dbReference>
<feature type="repeat" description="WD" evidence="3">
    <location>
        <begin position="1103"/>
        <end position="1134"/>
    </location>
</feature>
<dbReference type="InterPro" id="IPR036322">
    <property type="entry name" value="WD40_repeat_dom_sf"/>
</dbReference>
<dbReference type="InterPro" id="IPR015943">
    <property type="entry name" value="WD40/YVTN_repeat-like_dom_sf"/>
</dbReference>
<dbReference type="InterPro" id="IPR029030">
    <property type="entry name" value="Caspase-like_dom_sf"/>
</dbReference>
<evidence type="ECO:0000259" key="6">
    <source>
        <dbReference type="Pfam" id="PF20703"/>
    </source>
</evidence>
<sequence length="1184" mass="133858">MARYALVIGIAEYLSPSLARLSKTTNDAEAIAQLLEQYGDFQSVQRLPQRWNKDKNGYEMAASKVTGAQLGQDLRTFLLEQAANNEALIYFSGHGFTISDNLGQQKGYLASSDCQIEFKENENVEQKYGIPLDSLNDLIRDSQLSSLVMLLDCCHSGYLLERQLIERTLNAFSSQKDYYLITACRGFERAGVIKSEEYSIFTGAVVKGLAVENVGSSRRISGDRLFDFISSELKGSVQEPIRMGWGRSITLVTYPQLEDITTGEKVAFNQENPYRGLYAFESEQAQYFCGRDEAIRTLISRLAESRFLAVIGYSGSGKSSLVKAGLLPQLKGDRLPGSSQWEIASFTPGEHPLGKLVDILTRQQQQNKAHLLFIDQFEEVFTLCQDDEERKAFIRLVAQEVKKGEGESRIILTIRGDFLNRCADYLEIITLINSIPPTSFIVTPMSFTELEEAIEKPAKLHGVTFEHSLVSQISADVVNRPGALPILQYALKELWRVCIEEPESPEPLLTRKGYEEIGGVKGALDKRATILYQSLTTIDQAFARRLFMELVQLGEVGEVTRRRASWDRLEVISDSPQQLQRVVELLAGSQQRLIITDEKTVEVAHEALLSEWKLLNTWIAENLENIRLSRSLEEDCQEWQQRFNKSDEALLTGAKLAVISEWVNKTQPRLTPLESEFLHKSLERRDREIQTQLEQERRLREAAEARAKAEGEKVKQEKAKIKAERQRTQAVAVLAVISIALAGLWVKSEKNNAEVVKMGEVHTWIKVSHTLLDADKQLEALMTSVQALQELKKIGGKHTEQVKQLQSIIYTVKEHNRLEGHNDRVWGVSCSPDGKIASASANNTIKIWDKDGKFLYDLPGHKKGVWSVRFSHNGKFLASTSQDATFKLWNIDAKEHKLIKTFRDHSDTVYDVSFSRDDRIIASGSKDGVIKIWHTDIQENEPQSIRTLNVKDILQKEGYNIAEILRVNSLDFDPNDNSKLAYVSYDGSVRIWNWQRNSLEEVGTHGEQVPVYMVRFSLPRRNLNLLASASYLNSIGGTIKIWNIKNNKKQLIAEIKDVHKGIIYGLDFSPDGQILASGSDDETVKVWDVDKAIKGENPLIATLRGHTAKVNRLEFSRDGKIIASSSNDGTVRLWRWQQVSFIKNITPDVENLLKYSCNFLEEYLQTNKNIPDWLNTQSGTCSVN</sequence>
<organism evidence="7 8">
    <name type="scientific">Nostoc favosum CHAB5714</name>
    <dbReference type="NCBI Taxonomy" id="2780399"/>
    <lineage>
        <taxon>Bacteria</taxon>
        <taxon>Bacillati</taxon>
        <taxon>Cyanobacteriota</taxon>
        <taxon>Cyanophyceae</taxon>
        <taxon>Nostocales</taxon>
        <taxon>Nostocaceae</taxon>
        <taxon>Nostoc</taxon>
        <taxon>Nostoc favosum</taxon>
    </lineage>
</organism>
<feature type="repeat" description="WD" evidence="3">
    <location>
        <begin position="967"/>
        <end position="1002"/>
    </location>
</feature>
<dbReference type="SUPFAM" id="SSF52129">
    <property type="entry name" value="Caspase-like"/>
    <property type="match status" value="1"/>
</dbReference>
<evidence type="ECO:0000313" key="8">
    <source>
        <dbReference type="Proteomes" id="UP001199525"/>
    </source>
</evidence>
<dbReference type="PROSITE" id="PS50294">
    <property type="entry name" value="WD_REPEATS_REGION"/>
    <property type="match status" value="5"/>
</dbReference>